<accession>A0A8H4X816</accession>
<sequence>MSNQPPVHYTVDPSTNPGSWPPPAPELGGNASISRVDVTFININGDSNFRIIRTGTNEHVHHAVTQVTKHIARGLYRIISMNVSDYSCVVVMSTEKSRDELMFRNGFPWDKENDPQPEVVLK</sequence>
<reference evidence="2" key="1">
    <citation type="journal article" date="2020" name="BMC Genomics">
        <title>Correction to: Identification and distribution of gene clusters required for synthesis of sphingolipid metabolism inhibitors in diverse species of the filamentous fungus Fusarium.</title>
        <authorList>
            <person name="Kim H.S."/>
            <person name="Lohmar J.M."/>
            <person name="Busman M."/>
            <person name="Brown D.W."/>
            <person name="Naumann T.A."/>
            <person name="Divon H.H."/>
            <person name="Lysoe E."/>
            <person name="Uhlig S."/>
            <person name="Proctor R.H."/>
        </authorList>
    </citation>
    <scope>NUCLEOTIDE SEQUENCE</scope>
    <source>
        <strain evidence="2">NRRL 20472</strain>
    </source>
</reference>
<evidence type="ECO:0000313" key="3">
    <source>
        <dbReference type="Proteomes" id="UP000622797"/>
    </source>
</evidence>
<keyword evidence="3" id="KW-1185">Reference proteome</keyword>
<evidence type="ECO:0000256" key="1">
    <source>
        <dbReference type="SAM" id="MobiDB-lite"/>
    </source>
</evidence>
<protein>
    <submittedName>
        <fullName evidence="2">Uncharacterized protein</fullName>
    </submittedName>
</protein>
<reference evidence="2" key="2">
    <citation type="submission" date="2020-05" db="EMBL/GenBank/DDBJ databases">
        <authorList>
            <person name="Kim H.-S."/>
            <person name="Proctor R.H."/>
            <person name="Brown D.W."/>
        </authorList>
    </citation>
    <scope>NUCLEOTIDE SEQUENCE</scope>
    <source>
        <strain evidence="2">NRRL 20472</strain>
    </source>
</reference>
<name>A0A8H4X816_9HYPO</name>
<dbReference type="Proteomes" id="UP000622797">
    <property type="component" value="Unassembled WGS sequence"/>
</dbReference>
<organism evidence="2 3">
    <name type="scientific">Fusarium sarcochroum</name>
    <dbReference type="NCBI Taxonomy" id="1208366"/>
    <lineage>
        <taxon>Eukaryota</taxon>
        <taxon>Fungi</taxon>
        <taxon>Dikarya</taxon>
        <taxon>Ascomycota</taxon>
        <taxon>Pezizomycotina</taxon>
        <taxon>Sordariomycetes</taxon>
        <taxon>Hypocreomycetidae</taxon>
        <taxon>Hypocreales</taxon>
        <taxon>Nectriaceae</taxon>
        <taxon>Fusarium</taxon>
        <taxon>Fusarium lateritium species complex</taxon>
    </lineage>
</organism>
<comment type="caution">
    <text evidence="2">The sequence shown here is derived from an EMBL/GenBank/DDBJ whole genome shotgun (WGS) entry which is preliminary data.</text>
</comment>
<gene>
    <name evidence="2" type="ORF">FSARC_6769</name>
</gene>
<evidence type="ECO:0000313" key="2">
    <source>
        <dbReference type="EMBL" id="KAF4965418.1"/>
    </source>
</evidence>
<feature type="region of interest" description="Disordered" evidence="1">
    <location>
        <begin position="1"/>
        <end position="28"/>
    </location>
</feature>
<proteinExistence type="predicted"/>
<dbReference type="EMBL" id="JABEXW010000350">
    <property type="protein sequence ID" value="KAF4965418.1"/>
    <property type="molecule type" value="Genomic_DNA"/>
</dbReference>
<dbReference type="OrthoDB" id="5214444at2759"/>
<dbReference type="AlphaFoldDB" id="A0A8H4X816"/>